<evidence type="ECO:0000313" key="3">
    <source>
        <dbReference type="EMBL" id="KLI03062.1"/>
    </source>
</evidence>
<dbReference type="EMBL" id="AFVQ02000056">
    <property type="protein sequence ID" value="KLI03062.1"/>
    <property type="molecule type" value="Genomic_DNA"/>
</dbReference>
<gene>
    <name evidence="3" type="ORF">SINU_04780</name>
</gene>
<proteinExistence type="predicted"/>
<dbReference type="GO" id="GO:0004590">
    <property type="term" value="F:orotidine-5'-phosphate decarboxylase activity"/>
    <property type="evidence" value="ECO:0007669"/>
    <property type="project" value="InterPro"/>
</dbReference>
<dbReference type="STRING" id="1069536.SINU_04780"/>
<name>A0A0U1QQM7_9BACL</name>
<dbReference type="Proteomes" id="UP000035553">
    <property type="component" value="Unassembled WGS sequence"/>
</dbReference>
<dbReference type="PANTHER" id="PTHR35039:SF3">
    <property type="entry name" value="3-KETO-L-GULONATE-6-PHOSPHATE DECARBOXYLASE SGBH-RELATED"/>
    <property type="match status" value="1"/>
</dbReference>
<dbReference type="InterPro" id="IPR011060">
    <property type="entry name" value="RibuloseP-bd_barrel"/>
</dbReference>
<keyword evidence="4" id="KW-1185">Reference proteome</keyword>
<dbReference type="PANTHER" id="PTHR35039">
    <property type="entry name" value="3-KETO-L-GULONATE-6-PHOSPHATE DECARBOXYLASE SGBH-RELATED"/>
    <property type="match status" value="1"/>
</dbReference>
<protein>
    <submittedName>
        <fullName evidence="3">3-hexulose-6-phosphate synthase</fullName>
    </submittedName>
</protein>
<dbReference type="RefSeq" id="WP_010024196.1">
    <property type="nucleotide sequence ID" value="NZ_AFVQ02000056.1"/>
</dbReference>
<dbReference type="Pfam" id="PF00215">
    <property type="entry name" value="OMPdecase"/>
    <property type="match status" value="1"/>
</dbReference>
<evidence type="ECO:0000313" key="4">
    <source>
        <dbReference type="Proteomes" id="UP000035553"/>
    </source>
</evidence>
<accession>A0A0U1QQM7</accession>
<comment type="caution">
    <text evidence="3">The sequence shown here is derived from an EMBL/GenBank/DDBJ whole genome shotgun (WGS) entry which is preliminary data.</text>
</comment>
<keyword evidence="1" id="KW-0456">Lyase</keyword>
<dbReference type="Gene3D" id="3.20.20.70">
    <property type="entry name" value="Aldolase class I"/>
    <property type="match status" value="1"/>
</dbReference>
<dbReference type="GO" id="GO:0006207">
    <property type="term" value="P:'de novo' pyrimidine nucleobase biosynthetic process"/>
    <property type="evidence" value="ECO:0007669"/>
    <property type="project" value="InterPro"/>
</dbReference>
<dbReference type="OrthoDB" id="43475at2"/>
<evidence type="ECO:0000259" key="2">
    <source>
        <dbReference type="SMART" id="SM00934"/>
    </source>
</evidence>
<sequence length="213" mass="23087">MKLQIAIDRVSLEQAELLTRKLAPHADIIEAGTSLIKDYGFQALERLKAAAGAAKLLGDAKTIDEGAYEFRQGYKHKADLLTVMGASSVETLQTCYAVAEASRTEMMIDLLECTPEKVAQIIHFPNAIYCLHTSVDQGASANPNQEVLAFKKAFPTVQRIAIAGGINLQTLAGMAEADPEIVIVGSAIVKKEDPVSAAKQFRKVMQETCKYSM</sequence>
<dbReference type="InterPro" id="IPR013785">
    <property type="entry name" value="Aldolase_TIM"/>
</dbReference>
<dbReference type="GO" id="GO:0019854">
    <property type="term" value="P:L-ascorbic acid catabolic process"/>
    <property type="evidence" value="ECO:0007669"/>
    <property type="project" value="TreeGrafter"/>
</dbReference>
<evidence type="ECO:0000256" key="1">
    <source>
        <dbReference type="ARBA" id="ARBA00023239"/>
    </source>
</evidence>
<feature type="domain" description="Orotidine 5'-phosphate decarboxylase" evidence="2">
    <location>
        <begin position="2"/>
        <end position="201"/>
    </location>
</feature>
<dbReference type="SUPFAM" id="SSF51366">
    <property type="entry name" value="Ribulose-phoshate binding barrel"/>
    <property type="match status" value="1"/>
</dbReference>
<dbReference type="SMART" id="SM00934">
    <property type="entry name" value="OMPdecase"/>
    <property type="match status" value="1"/>
</dbReference>
<dbReference type="GO" id="GO:0033982">
    <property type="term" value="F:3-dehydro-L-gulonate-6-phosphate decarboxylase activity"/>
    <property type="evidence" value="ECO:0007669"/>
    <property type="project" value="TreeGrafter"/>
</dbReference>
<reference evidence="3 4" key="1">
    <citation type="journal article" date="2011" name="J. Bacteriol.">
        <title>Draft genome sequence of Sporolactobacillus inulinus strain CASD, an efficient D-lactic acid-producing bacterium with high-concentration lactate tolerance capability.</title>
        <authorList>
            <person name="Yu B."/>
            <person name="Su F."/>
            <person name="Wang L."/>
            <person name="Xu K."/>
            <person name="Zhao B."/>
            <person name="Xu P."/>
        </authorList>
    </citation>
    <scope>NUCLEOTIDE SEQUENCE [LARGE SCALE GENOMIC DNA]</scope>
    <source>
        <strain evidence="3 4">CASD</strain>
    </source>
</reference>
<organism evidence="3 4">
    <name type="scientific">Sporolactobacillus inulinus CASD</name>
    <dbReference type="NCBI Taxonomy" id="1069536"/>
    <lineage>
        <taxon>Bacteria</taxon>
        <taxon>Bacillati</taxon>
        <taxon>Bacillota</taxon>
        <taxon>Bacilli</taxon>
        <taxon>Bacillales</taxon>
        <taxon>Sporolactobacillaceae</taxon>
        <taxon>Sporolactobacillus</taxon>
    </lineage>
</organism>
<dbReference type="InterPro" id="IPR001754">
    <property type="entry name" value="OMPdeCOase_dom"/>
</dbReference>
<dbReference type="AlphaFoldDB" id="A0A0U1QQM7"/>